<dbReference type="InterPro" id="IPR025032">
    <property type="entry name" value="DUF3949"/>
</dbReference>
<evidence type="ECO:0000313" key="2">
    <source>
        <dbReference type="EMBL" id="OME89350.1"/>
    </source>
</evidence>
<protein>
    <recommendedName>
        <fullName evidence="4">DUF3949 domain-containing protein</fullName>
    </recommendedName>
</protein>
<reference evidence="2 3" key="1">
    <citation type="submission" date="2016-11" db="EMBL/GenBank/DDBJ databases">
        <title>Paenibacillus species isolates.</title>
        <authorList>
            <person name="Beno S.M."/>
        </authorList>
    </citation>
    <scope>NUCLEOTIDE SEQUENCE [LARGE SCALE GENOMIC DNA]</scope>
    <source>
        <strain evidence="2 3">FSL F4-0100</strain>
    </source>
</reference>
<sequence length="85" mass="10226">MNSEWWIVGSVLVAGFLFMIPVQYRYIAALKNDPRKRGVDQETYYNKMSFQEEQLHYNTQIMFLPSTMVASWIYNWRHRKGNTTK</sequence>
<dbReference type="RefSeq" id="WP_076325377.1">
    <property type="nucleotide sequence ID" value="NZ_JBCNGN010000005.1"/>
</dbReference>
<feature type="transmembrane region" description="Helical" evidence="1">
    <location>
        <begin position="6"/>
        <end position="27"/>
    </location>
</feature>
<keyword evidence="1" id="KW-1133">Transmembrane helix</keyword>
<dbReference type="OrthoDB" id="2640510at2"/>
<evidence type="ECO:0000256" key="1">
    <source>
        <dbReference type="SAM" id="Phobius"/>
    </source>
</evidence>
<keyword evidence="1" id="KW-0472">Membrane</keyword>
<comment type="caution">
    <text evidence="2">The sequence shown here is derived from an EMBL/GenBank/DDBJ whole genome shotgun (WGS) entry which is preliminary data.</text>
</comment>
<dbReference type="Proteomes" id="UP000187074">
    <property type="component" value="Unassembled WGS sequence"/>
</dbReference>
<dbReference type="Pfam" id="PF13133">
    <property type="entry name" value="DUF3949"/>
    <property type="match status" value="1"/>
</dbReference>
<organism evidence="2 3">
    <name type="scientific">Paenibacillus lautus</name>
    <name type="common">Bacillus lautus</name>
    <dbReference type="NCBI Taxonomy" id="1401"/>
    <lineage>
        <taxon>Bacteria</taxon>
        <taxon>Bacillati</taxon>
        <taxon>Bacillota</taxon>
        <taxon>Bacilli</taxon>
        <taxon>Bacillales</taxon>
        <taxon>Paenibacillaceae</taxon>
        <taxon>Paenibacillus</taxon>
    </lineage>
</organism>
<dbReference type="AlphaFoldDB" id="A0A1R1AUS8"/>
<accession>A0A1R1AUS8</accession>
<name>A0A1R1AUS8_PAELA</name>
<keyword evidence="1" id="KW-0812">Transmembrane</keyword>
<evidence type="ECO:0008006" key="4">
    <source>
        <dbReference type="Google" id="ProtNLM"/>
    </source>
</evidence>
<proteinExistence type="predicted"/>
<dbReference type="EMBL" id="MRTF01000010">
    <property type="protein sequence ID" value="OME89350.1"/>
    <property type="molecule type" value="Genomic_DNA"/>
</dbReference>
<gene>
    <name evidence="2" type="ORF">BK123_26655</name>
</gene>
<evidence type="ECO:0000313" key="3">
    <source>
        <dbReference type="Proteomes" id="UP000187074"/>
    </source>
</evidence>